<dbReference type="Proteomes" id="UP000321479">
    <property type="component" value="Chromosome"/>
</dbReference>
<keyword evidence="1" id="KW-0812">Transmembrane</keyword>
<organism evidence="2 3">
    <name type="scientific">Mucilaginibacter ginsenosidivorans</name>
    <dbReference type="NCBI Taxonomy" id="398053"/>
    <lineage>
        <taxon>Bacteria</taxon>
        <taxon>Pseudomonadati</taxon>
        <taxon>Bacteroidota</taxon>
        <taxon>Sphingobacteriia</taxon>
        <taxon>Sphingobacteriales</taxon>
        <taxon>Sphingobacteriaceae</taxon>
        <taxon>Mucilaginibacter</taxon>
    </lineage>
</organism>
<dbReference type="RefSeq" id="WP_147031318.1">
    <property type="nucleotide sequence ID" value="NZ_CP042436.1"/>
</dbReference>
<evidence type="ECO:0000313" key="2">
    <source>
        <dbReference type="EMBL" id="QEC62741.1"/>
    </source>
</evidence>
<keyword evidence="1" id="KW-1133">Transmembrane helix</keyword>
<feature type="transmembrane region" description="Helical" evidence="1">
    <location>
        <begin position="17"/>
        <end position="34"/>
    </location>
</feature>
<accession>A0A5B8UWQ4</accession>
<name>A0A5B8UWQ4_9SPHI</name>
<dbReference type="EMBL" id="CP042436">
    <property type="protein sequence ID" value="QEC62741.1"/>
    <property type="molecule type" value="Genomic_DNA"/>
</dbReference>
<evidence type="ECO:0000256" key="1">
    <source>
        <dbReference type="SAM" id="Phobius"/>
    </source>
</evidence>
<evidence type="ECO:0000313" key="3">
    <source>
        <dbReference type="Proteomes" id="UP000321479"/>
    </source>
</evidence>
<protein>
    <submittedName>
        <fullName evidence="2">Uncharacterized protein</fullName>
    </submittedName>
</protein>
<gene>
    <name evidence="2" type="ORF">FRZ54_09125</name>
</gene>
<keyword evidence="1" id="KW-0472">Membrane</keyword>
<proteinExistence type="predicted"/>
<sequence length="237" mass="27641">MEVHHHPKVEKKNFMEYLLEGLMIFLAVLMGFFAESLRENITKKEKETEYIASLARDLEKDKINLAITIDDNRKKVKGLDSLLSLADSDMTIVKNRKLLYRYSSHVSWYSAFISNDATMSQLKNSGGLQFIKRHHIADSIAKYDQEMRGLYAAEGPYNKFTGDATDFMTEMLIFTLKKGDENRGYPLVTNDKSKLQEFFNKIQLERGWSNNYIQNLQERVPYNAKLIELLKKEYDIK</sequence>
<dbReference type="KEGG" id="mgin:FRZ54_09125"/>
<dbReference type="AlphaFoldDB" id="A0A5B8UWQ4"/>
<dbReference type="OrthoDB" id="1454369at2"/>
<reference evidence="2 3" key="1">
    <citation type="journal article" date="2017" name="Curr. Microbiol.">
        <title>Mucilaginibacter ginsenosidivorans sp. nov., Isolated from Soil of Ginseng Field.</title>
        <authorList>
            <person name="Kim M.M."/>
            <person name="Siddiqi M.Z."/>
            <person name="Im W.T."/>
        </authorList>
    </citation>
    <scope>NUCLEOTIDE SEQUENCE [LARGE SCALE GENOMIC DNA]</scope>
    <source>
        <strain evidence="2 3">Gsoil 3017</strain>
    </source>
</reference>
<keyword evidence="3" id="KW-1185">Reference proteome</keyword>